<comment type="caution">
    <text evidence="9">The sequence shown here is derived from an EMBL/GenBank/DDBJ whole genome shotgun (WGS) entry which is preliminary data.</text>
</comment>
<dbReference type="InterPro" id="IPR010998">
    <property type="entry name" value="Integrase_recombinase_N"/>
</dbReference>
<dbReference type="PANTHER" id="PTHR30629:SF2">
    <property type="entry name" value="PROPHAGE INTEGRASE INTS-RELATED"/>
    <property type="match status" value="1"/>
</dbReference>
<dbReference type="Pfam" id="PF00589">
    <property type="entry name" value="Phage_integrase"/>
    <property type="match status" value="1"/>
</dbReference>
<evidence type="ECO:0000256" key="3">
    <source>
        <dbReference type="ARBA" id="ARBA00023125"/>
    </source>
</evidence>
<organism evidence="9">
    <name type="scientific">marine sediment metagenome</name>
    <dbReference type="NCBI Taxonomy" id="412755"/>
    <lineage>
        <taxon>unclassified sequences</taxon>
        <taxon>metagenomes</taxon>
        <taxon>ecological metagenomes</taxon>
    </lineage>
</organism>
<dbReference type="GO" id="GO:0003677">
    <property type="term" value="F:DNA binding"/>
    <property type="evidence" value="ECO:0007669"/>
    <property type="project" value="UniProtKB-KW"/>
</dbReference>
<evidence type="ECO:0000256" key="6">
    <source>
        <dbReference type="ARBA" id="ARBA00023296"/>
    </source>
</evidence>
<dbReference type="Gene3D" id="1.10.150.130">
    <property type="match status" value="1"/>
</dbReference>
<dbReference type="CDD" id="cd00796">
    <property type="entry name" value="INT_Rci_Hp1_C"/>
    <property type="match status" value="1"/>
</dbReference>
<evidence type="ECO:0000259" key="7">
    <source>
        <dbReference type="PROSITE" id="PS51898"/>
    </source>
</evidence>
<dbReference type="InterPro" id="IPR013762">
    <property type="entry name" value="Integrase-like_cat_sf"/>
</dbReference>
<evidence type="ECO:0000259" key="8">
    <source>
        <dbReference type="PROSITE" id="PS51900"/>
    </source>
</evidence>
<dbReference type="SUPFAM" id="SSF56349">
    <property type="entry name" value="DNA breaking-rejoining enzymes"/>
    <property type="match status" value="1"/>
</dbReference>
<evidence type="ECO:0000256" key="5">
    <source>
        <dbReference type="ARBA" id="ARBA00023195"/>
    </source>
</evidence>
<keyword evidence="5" id="KW-1179">Viral genome integration</keyword>
<dbReference type="InterPro" id="IPR011010">
    <property type="entry name" value="DNA_brk_join_enz"/>
</dbReference>
<reference evidence="9" key="1">
    <citation type="journal article" date="2015" name="Nature">
        <title>Complex archaea that bridge the gap between prokaryotes and eukaryotes.</title>
        <authorList>
            <person name="Spang A."/>
            <person name="Saw J.H."/>
            <person name="Jorgensen S.L."/>
            <person name="Zaremba-Niedzwiedzka K."/>
            <person name="Martijn J."/>
            <person name="Lind A.E."/>
            <person name="van Eijk R."/>
            <person name="Schleper C."/>
            <person name="Guy L."/>
            <person name="Ettema T.J."/>
        </authorList>
    </citation>
    <scope>NUCLEOTIDE SEQUENCE</scope>
</reference>
<evidence type="ECO:0008006" key="10">
    <source>
        <dbReference type="Google" id="ProtNLM"/>
    </source>
</evidence>
<name>A0A0F9L4E4_9ZZZZ</name>
<accession>A0A0F9L4E4</accession>
<proteinExistence type="inferred from homology"/>
<gene>
    <name evidence="9" type="ORF">LCGC14_1623550</name>
</gene>
<feature type="domain" description="Tyr recombinase" evidence="7">
    <location>
        <begin position="156"/>
        <end position="325"/>
    </location>
</feature>
<protein>
    <recommendedName>
        <fullName evidence="10">Tyr recombinase domain-containing protein</fullName>
    </recommendedName>
</protein>
<keyword evidence="6" id="KW-1160">Virus entry into host cell</keyword>
<dbReference type="EMBL" id="LAZR01013299">
    <property type="protein sequence ID" value="KKM22605.1"/>
    <property type="molecule type" value="Genomic_DNA"/>
</dbReference>
<dbReference type="PROSITE" id="PS51900">
    <property type="entry name" value="CB"/>
    <property type="match status" value="1"/>
</dbReference>
<evidence type="ECO:0000256" key="1">
    <source>
        <dbReference type="ARBA" id="ARBA00008857"/>
    </source>
</evidence>
<dbReference type="AlphaFoldDB" id="A0A0F9L4E4"/>
<sequence length="329" mass="37739">MARIRQFDWSPNWYIIWAERQPDGRWRSRQLSTGTRVEADAKRALAEFVAAQGRPPEQFTVNEVIDAYLAGMSERRWVRNREYEMRAVRNHFGLVPPSYIGPTLVRSFTKHRKAAGAANSTIDRQLRALRASLSWAVKNGWKFEVPYIETPGGGRARERWLVRNEAQELVGACEGHIRLFIVIALYTGARSGAILDLTWDRVDLERRLVMYPPAHSHSRKRTTIVPINDTLFDALSEAREFAVSDWVIEYRGRPVQSIKTGFRATVRRAGIAHCTPHDLRRTCATWMVQDGIQLEKVARYLGATKDMIERVYGHHAPDYLRDAARALEG</sequence>
<dbReference type="GO" id="GO:0044826">
    <property type="term" value="P:viral genome integration into host DNA"/>
    <property type="evidence" value="ECO:0007669"/>
    <property type="project" value="UniProtKB-KW"/>
</dbReference>
<keyword evidence="2" id="KW-0229">DNA integration</keyword>
<evidence type="ECO:0000256" key="4">
    <source>
        <dbReference type="ARBA" id="ARBA00023172"/>
    </source>
</evidence>
<dbReference type="GO" id="GO:0015074">
    <property type="term" value="P:DNA integration"/>
    <property type="evidence" value="ECO:0007669"/>
    <property type="project" value="UniProtKB-KW"/>
</dbReference>
<feature type="domain" description="Core-binding (CB)" evidence="8">
    <location>
        <begin position="59"/>
        <end position="137"/>
    </location>
</feature>
<dbReference type="InterPro" id="IPR050808">
    <property type="entry name" value="Phage_Integrase"/>
</dbReference>
<dbReference type="InterPro" id="IPR002104">
    <property type="entry name" value="Integrase_catalytic"/>
</dbReference>
<dbReference type="GO" id="GO:0046718">
    <property type="term" value="P:symbiont entry into host cell"/>
    <property type="evidence" value="ECO:0007669"/>
    <property type="project" value="UniProtKB-KW"/>
</dbReference>
<dbReference type="GO" id="GO:0006310">
    <property type="term" value="P:DNA recombination"/>
    <property type="evidence" value="ECO:0007669"/>
    <property type="project" value="UniProtKB-KW"/>
</dbReference>
<evidence type="ECO:0000313" key="9">
    <source>
        <dbReference type="EMBL" id="KKM22605.1"/>
    </source>
</evidence>
<evidence type="ECO:0000256" key="2">
    <source>
        <dbReference type="ARBA" id="ARBA00022908"/>
    </source>
</evidence>
<keyword evidence="3" id="KW-0238">DNA-binding</keyword>
<dbReference type="PANTHER" id="PTHR30629">
    <property type="entry name" value="PROPHAGE INTEGRASE"/>
    <property type="match status" value="1"/>
</dbReference>
<dbReference type="InterPro" id="IPR044068">
    <property type="entry name" value="CB"/>
</dbReference>
<comment type="similarity">
    <text evidence="1">Belongs to the 'phage' integrase family.</text>
</comment>
<dbReference type="PROSITE" id="PS51898">
    <property type="entry name" value="TYR_RECOMBINASE"/>
    <property type="match status" value="1"/>
</dbReference>
<dbReference type="GO" id="GO:0075713">
    <property type="term" value="P:establishment of integrated proviral latency"/>
    <property type="evidence" value="ECO:0007669"/>
    <property type="project" value="UniProtKB-KW"/>
</dbReference>
<dbReference type="Gene3D" id="1.10.443.10">
    <property type="entry name" value="Intergrase catalytic core"/>
    <property type="match status" value="1"/>
</dbReference>
<keyword evidence="4" id="KW-0233">DNA recombination</keyword>